<dbReference type="EMBL" id="AZBU02000012">
    <property type="protein sequence ID" value="TKR59494.1"/>
    <property type="molecule type" value="Genomic_DNA"/>
</dbReference>
<gene>
    <name evidence="2" type="ORF">L596_029154</name>
</gene>
<proteinExistence type="predicted"/>
<protein>
    <submittedName>
        <fullName evidence="2">Uncharacterized protein</fullName>
    </submittedName>
</protein>
<reference evidence="2 3" key="1">
    <citation type="journal article" date="2015" name="Genome Biol.">
        <title>Comparative genomics of Steinernema reveals deeply conserved gene regulatory networks.</title>
        <authorList>
            <person name="Dillman A.R."/>
            <person name="Macchietto M."/>
            <person name="Porter C.F."/>
            <person name="Rogers A."/>
            <person name="Williams B."/>
            <person name="Antoshechkin I."/>
            <person name="Lee M.M."/>
            <person name="Goodwin Z."/>
            <person name="Lu X."/>
            <person name="Lewis E.E."/>
            <person name="Goodrich-Blair H."/>
            <person name="Stock S.P."/>
            <person name="Adams B.J."/>
            <person name="Sternberg P.W."/>
            <person name="Mortazavi A."/>
        </authorList>
    </citation>
    <scope>NUCLEOTIDE SEQUENCE [LARGE SCALE GENOMIC DNA]</scope>
    <source>
        <strain evidence="2 3">ALL</strain>
    </source>
</reference>
<comment type="caution">
    <text evidence="2">The sequence shown here is derived from an EMBL/GenBank/DDBJ whole genome shotgun (WGS) entry which is preliminary data.</text>
</comment>
<accession>A0A4U5LTT4</accession>
<evidence type="ECO:0000313" key="2">
    <source>
        <dbReference type="EMBL" id="TKR59494.1"/>
    </source>
</evidence>
<sequence>MPNPVKTKLSSIRQKSVETMRKASHLFRRDSEEEKEAKAQLRKERKERREKEYVEIPQNWELMTVYPSMYF</sequence>
<evidence type="ECO:0000313" key="3">
    <source>
        <dbReference type="Proteomes" id="UP000298663"/>
    </source>
</evidence>
<reference evidence="2 3" key="2">
    <citation type="journal article" date="2019" name="G3 (Bethesda)">
        <title>Hybrid Assembly of the Genome of the Entomopathogenic Nematode Steinernema carpocapsae Identifies the X-Chromosome.</title>
        <authorList>
            <person name="Serra L."/>
            <person name="Macchietto M."/>
            <person name="Macias-Munoz A."/>
            <person name="McGill C.J."/>
            <person name="Rodriguez I.M."/>
            <person name="Rodriguez B."/>
            <person name="Murad R."/>
            <person name="Mortazavi A."/>
        </authorList>
    </citation>
    <scope>NUCLEOTIDE SEQUENCE [LARGE SCALE GENOMIC DNA]</scope>
    <source>
        <strain evidence="2 3">ALL</strain>
    </source>
</reference>
<dbReference type="AlphaFoldDB" id="A0A4U5LTT4"/>
<feature type="region of interest" description="Disordered" evidence="1">
    <location>
        <begin position="20"/>
        <end position="48"/>
    </location>
</feature>
<keyword evidence="3" id="KW-1185">Reference proteome</keyword>
<name>A0A4U5LTT4_STECR</name>
<organism evidence="2 3">
    <name type="scientific">Steinernema carpocapsae</name>
    <name type="common">Entomopathogenic nematode</name>
    <dbReference type="NCBI Taxonomy" id="34508"/>
    <lineage>
        <taxon>Eukaryota</taxon>
        <taxon>Metazoa</taxon>
        <taxon>Ecdysozoa</taxon>
        <taxon>Nematoda</taxon>
        <taxon>Chromadorea</taxon>
        <taxon>Rhabditida</taxon>
        <taxon>Tylenchina</taxon>
        <taxon>Panagrolaimomorpha</taxon>
        <taxon>Strongyloidoidea</taxon>
        <taxon>Steinernematidae</taxon>
        <taxon>Steinernema</taxon>
    </lineage>
</organism>
<dbReference type="Proteomes" id="UP000298663">
    <property type="component" value="Unassembled WGS sequence"/>
</dbReference>
<evidence type="ECO:0000256" key="1">
    <source>
        <dbReference type="SAM" id="MobiDB-lite"/>
    </source>
</evidence>